<comment type="caution">
    <text evidence="1">The sequence shown here is derived from an EMBL/GenBank/DDBJ whole genome shotgun (WGS) entry which is preliminary data.</text>
</comment>
<gene>
    <name evidence="1" type="ORF">MLD38_013006</name>
</gene>
<dbReference type="EMBL" id="CM042883">
    <property type="protein sequence ID" value="KAI4375096.1"/>
    <property type="molecule type" value="Genomic_DNA"/>
</dbReference>
<dbReference type="Proteomes" id="UP001057402">
    <property type="component" value="Chromosome 4"/>
</dbReference>
<reference evidence="2" key="1">
    <citation type="journal article" date="2023" name="Front. Plant Sci.">
        <title>Chromosomal-level genome assembly of Melastoma candidum provides insights into trichome evolution.</title>
        <authorList>
            <person name="Zhong Y."/>
            <person name="Wu W."/>
            <person name="Sun C."/>
            <person name="Zou P."/>
            <person name="Liu Y."/>
            <person name="Dai S."/>
            <person name="Zhou R."/>
        </authorList>
    </citation>
    <scope>NUCLEOTIDE SEQUENCE [LARGE SCALE GENOMIC DNA]</scope>
</reference>
<accession>A0ACB9RBA7</accession>
<evidence type="ECO:0000313" key="1">
    <source>
        <dbReference type="EMBL" id="KAI4375096.1"/>
    </source>
</evidence>
<keyword evidence="2" id="KW-1185">Reference proteome</keyword>
<sequence>MIVGSSRKRRWAPDDGEAAEGERGSAGIDIDIELQLETPLPVEWQRCLDIQSGEVHFYNMRTHERTCSGPGRGDTTASAVSRPISLDLELNLQPYDDQRSLPEPETPYSALQFPADQDGRKRPHTEKKHEKGFDEEEEMVATVCERCHMLVMLCVARPVCPNCKFVHPKLDNTPFALLLKPPKCTAQLLC</sequence>
<organism evidence="1 2">
    <name type="scientific">Melastoma candidum</name>
    <dbReference type="NCBI Taxonomy" id="119954"/>
    <lineage>
        <taxon>Eukaryota</taxon>
        <taxon>Viridiplantae</taxon>
        <taxon>Streptophyta</taxon>
        <taxon>Embryophyta</taxon>
        <taxon>Tracheophyta</taxon>
        <taxon>Spermatophyta</taxon>
        <taxon>Magnoliopsida</taxon>
        <taxon>eudicotyledons</taxon>
        <taxon>Gunneridae</taxon>
        <taxon>Pentapetalae</taxon>
        <taxon>rosids</taxon>
        <taxon>malvids</taxon>
        <taxon>Myrtales</taxon>
        <taxon>Melastomataceae</taxon>
        <taxon>Melastomatoideae</taxon>
        <taxon>Melastomateae</taxon>
        <taxon>Melastoma</taxon>
    </lineage>
</organism>
<evidence type="ECO:0000313" key="2">
    <source>
        <dbReference type="Proteomes" id="UP001057402"/>
    </source>
</evidence>
<protein>
    <submittedName>
        <fullName evidence="1">Uncharacterized protein</fullName>
    </submittedName>
</protein>
<name>A0ACB9RBA7_9MYRT</name>
<proteinExistence type="predicted"/>